<dbReference type="GO" id="GO:0016491">
    <property type="term" value="F:oxidoreductase activity"/>
    <property type="evidence" value="ECO:0007669"/>
    <property type="project" value="InterPro"/>
</dbReference>
<reference evidence="2 3" key="1">
    <citation type="submission" date="2019-03" db="EMBL/GenBank/DDBJ databases">
        <title>Genomic Encyclopedia of Type Strains, Phase IV (KMG-IV): sequencing the most valuable type-strain genomes for metagenomic binning, comparative biology and taxonomic classification.</title>
        <authorList>
            <person name="Goeker M."/>
        </authorList>
    </citation>
    <scope>NUCLEOTIDE SEQUENCE [LARGE SCALE GENOMIC DNA]</scope>
    <source>
        <strain evidence="2 3">DSM 103428</strain>
    </source>
</reference>
<dbReference type="Gene3D" id="3.40.109.10">
    <property type="entry name" value="NADH Oxidase"/>
    <property type="match status" value="1"/>
</dbReference>
<comment type="caution">
    <text evidence="2">The sequence shown here is derived from an EMBL/GenBank/DDBJ whole genome shotgun (WGS) entry which is preliminary data.</text>
</comment>
<organism evidence="2 3">
    <name type="scientific">Acidipila rosea</name>
    <dbReference type="NCBI Taxonomy" id="768535"/>
    <lineage>
        <taxon>Bacteria</taxon>
        <taxon>Pseudomonadati</taxon>
        <taxon>Acidobacteriota</taxon>
        <taxon>Terriglobia</taxon>
        <taxon>Terriglobales</taxon>
        <taxon>Acidobacteriaceae</taxon>
        <taxon>Acidipila</taxon>
    </lineage>
</organism>
<evidence type="ECO:0000313" key="3">
    <source>
        <dbReference type="Proteomes" id="UP000295210"/>
    </source>
</evidence>
<name>A0A4R1LA55_9BACT</name>
<dbReference type="InterPro" id="IPR020051">
    <property type="entry name" value="SagB-type_dehydrogenase"/>
</dbReference>
<protein>
    <submittedName>
        <fullName evidence="2">SagB-type dehydrogenase family enzyme</fullName>
    </submittedName>
</protein>
<evidence type="ECO:0000259" key="1">
    <source>
        <dbReference type="Pfam" id="PF00881"/>
    </source>
</evidence>
<dbReference type="InterPro" id="IPR000415">
    <property type="entry name" value="Nitroreductase-like"/>
</dbReference>
<dbReference type="InterPro" id="IPR029479">
    <property type="entry name" value="Nitroreductase"/>
</dbReference>
<proteinExistence type="predicted"/>
<evidence type="ECO:0000313" key="2">
    <source>
        <dbReference type="EMBL" id="TCK75054.1"/>
    </source>
</evidence>
<dbReference type="EMBL" id="SMGK01000001">
    <property type="protein sequence ID" value="TCK75054.1"/>
    <property type="molecule type" value="Genomic_DNA"/>
</dbReference>
<dbReference type="CDD" id="cd02142">
    <property type="entry name" value="McbC_SagB-like_oxidoreductase"/>
    <property type="match status" value="1"/>
</dbReference>
<dbReference type="PANTHER" id="PTHR43745">
    <property type="entry name" value="NITROREDUCTASE MJ1384-RELATED"/>
    <property type="match status" value="1"/>
</dbReference>
<dbReference type="SUPFAM" id="SSF55469">
    <property type="entry name" value="FMN-dependent nitroreductase-like"/>
    <property type="match status" value="1"/>
</dbReference>
<gene>
    <name evidence="2" type="ORF">C7378_0033</name>
</gene>
<accession>A0A4R1LA55</accession>
<dbReference type="NCBIfam" id="TIGR03605">
    <property type="entry name" value="antibiot_sagB"/>
    <property type="match status" value="1"/>
</dbReference>
<dbReference type="RefSeq" id="WP_165876559.1">
    <property type="nucleotide sequence ID" value="NZ_SMGK01000001.1"/>
</dbReference>
<dbReference type="Pfam" id="PF00881">
    <property type="entry name" value="Nitroreductase"/>
    <property type="match status" value="1"/>
</dbReference>
<dbReference type="AlphaFoldDB" id="A0A4R1LA55"/>
<dbReference type="PANTHER" id="PTHR43745:SF2">
    <property type="entry name" value="NITROREDUCTASE MJ1384-RELATED"/>
    <property type="match status" value="1"/>
</dbReference>
<feature type="domain" description="Nitroreductase" evidence="1">
    <location>
        <begin position="139"/>
        <end position="326"/>
    </location>
</feature>
<dbReference type="Proteomes" id="UP000295210">
    <property type="component" value="Unassembled WGS sequence"/>
</dbReference>
<sequence length="333" mass="35793">MWVRWAEDAEVSISGEDATVRGAHCDLFLPSGAMVVTRLRDLLTTVRQTSSLEVELAQHASALHVASVLAELINAQVLLVWELGADLMQLHQATVAPSECPVLSPVFETRRMLRENGGRGGISLPYPRVTDATLSHALSRRHTCRHFLPATDSIEQLGGILGMAAMAGATPSAAPMTPGAPPSCRPYPSGGGLYPVEMLIYPATIADLPPAFYYYQALAHRLVPAAPAQSDFEMKRLFSNQPVDGASFFVLLYLDFMRVGLSKYGLKSYRLALLEAGHIAQCLLLAATAAGRDTLPLCGFDDEPLSRAAGLHYPCEAIVYAIAIGRRGEAAHG</sequence>
<keyword evidence="3" id="KW-1185">Reference proteome</keyword>
<dbReference type="InterPro" id="IPR052544">
    <property type="entry name" value="Bacteriocin_Proc_Enz"/>
</dbReference>